<comment type="caution">
    <text evidence="2">The sequence shown here is derived from an EMBL/GenBank/DDBJ whole genome shotgun (WGS) entry which is preliminary data.</text>
</comment>
<protein>
    <submittedName>
        <fullName evidence="2">Uncharacterized protein</fullName>
    </submittedName>
</protein>
<reference evidence="2 3" key="3">
    <citation type="submission" date="2019-11" db="EMBL/GenBank/DDBJ databases">
        <title>Type strains purchased from KCTC, JCM and DSMZ.</title>
        <authorList>
            <person name="Lu H."/>
        </authorList>
    </citation>
    <scope>NUCLEOTIDE SEQUENCE [LARGE SCALE GENOMIC DNA]</scope>
    <source>
        <strain evidence="2 3">KCTC 52429</strain>
    </source>
</reference>
<dbReference type="AlphaFoldDB" id="A0A6I3T9L5"/>
<evidence type="ECO:0000313" key="1">
    <source>
        <dbReference type="EMBL" id="GGC25466.1"/>
    </source>
</evidence>
<reference evidence="1" key="1">
    <citation type="journal article" date="2014" name="Int. J. Syst. Evol. Microbiol.">
        <title>Complete genome of a new Firmicutes species belonging to the dominant human colonic microbiota ('Ruminococcus bicirculans') reveals two chromosomes and a selective capacity to utilize plant glucans.</title>
        <authorList>
            <consortium name="NISC Comparative Sequencing Program"/>
            <person name="Wegmann U."/>
            <person name="Louis P."/>
            <person name="Goesmann A."/>
            <person name="Henrissat B."/>
            <person name="Duncan S.H."/>
            <person name="Flint H.J."/>
        </authorList>
    </citation>
    <scope>NUCLEOTIDE SEQUENCE</scope>
    <source>
        <strain evidence="1">CGMCC 1.15931</strain>
    </source>
</reference>
<gene>
    <name evidence="1" type="ORF">GCM10011572_53590</name>
    <name evidence="2" type="ORF">GM672_26955</name>
</gene>
<dbReference type="Proteomes" id="UP000622638">
    <property type="component" value="Unassembled WGS sequence"/>
</dbReference>
<keyword evidence="4" id="KW-1185">Reference proteome</keyword>
<reference evidence="1" key="4">
    <citation type="submission" date="2024-05" db="EMBL/GenBank/DDBJ databases">
        <authorList>
            <person name="Sun Q."/>
            <person name="Zhou Y."/>
        </authorList>
    </citation>
    <scope>NUCLEOTIDE SEQUENCE</scope>
    <source>
        <strain evidence="1">CGMCC 1.15931</strain>
    </source>
</reference>
<accession>A0A6I3T9L5</accession>
<sequence length="132" mass="14377">MGLSVVRVTFSDGARMYSSYCTIAEMMNPIIVSIPPELEQLMEEDANVSGEDPATTLYRIIIGGGAWPERLPDDVPFERVTCTLLFNGGIDHSWESQAQRHRMSGVISGSLGCANLALVPDPIEATYLSLNT</sequence>
<dbReference type="Proteomes" id="UP000430634">
    <property type="component" value="Unassembled WGS sequence"/>
</dbReference>
<proteinExistence type="predicted"/>
<reference evidence="4" key="2">
    <citation type="journal article" date="2019" name="Int. J. Syst. Evol. Microbiol.">
        <title>The Global Catalogue of Microorganisms (GCM) 10K type strain sequencing project: providing services to taxonomists for standard genome sequencing and annotation.</title>
        <authorList>
            <consortium name="The Broad Institute Genomics Platform"/>
            <consortium name="The Broad Institute Genome Sequencing Center for Infectious Disease"/>
            <person name="Wu L."/>
            <person name="Ma J."/>
        </authorList>
    </citation>
    <scope>NUCLEOTIDE SEQUENCE [LARGE SCALE GENOMIC DNA]</scope>
    <source>
        <strain evidence="4">CGMCC 1.15931</strain>
    </source>
</reference>
<evidence type="ECO:0000313" key="3">
    <source>
        <dbReference type="Proteomes" id="UP000430634"/>
    </source>
</evidence>
<evidence type="ECO:0000313" key="4">
    <source>
        <dbReference type="Proteomes" id="UP000622638"/>
    </source>
</evidence>
<evidence type="ECO:0000313" key="2">
    <source>
        <dbReference type="EMBL" id="MTV56367.1"/>
    </source>
</evidence>
<dbReference type="EMBL" id="WNKZ01000166">
    <property type="protein sequence ID" value="MTV56367.1"/>
    <property type="molecule type" value="Genomic_DNA"/>
</dbReference>
<name>A0A6I3T9L5_9BURK</name>
<organism evidence="2 3">
    <name type="scientific">Pseudoduganella buxea</name>
    <dbReference type="NCBI Taxonomy" id="1949069"/>
    <lineage>
        <taxon>Bacteria</taxon>
        <taxon>Pseudomonadati</taxon>
        <taxon>Pseudomonadota</taxon>
        <taxon>Betaproteobacteria</taxon>
        <taxon>Burkholderiales</taxon>
        <taxon>Oxalobacteraceae</taxon>
        <taxon>Telluria group</taxon>
        <taxon>Pseudoduganella</taxon>
    </lineage>
</organism>
<dbReference type="EMBL" id="BMKG01000053">
    <property type="protein sequence ID" value="GGC25466.1"/>
    <property type="molecule type" value="Genomic_DNA"/>
</dbReference>
<dbReference type="RefSeq" id="WP_155473587.1">
    <property type="nucleotide sequence ID" value="NZ_BMKG01000053.1"/>
</dbReference>